<evidence type="ECO:0000313" key="1">
    <source>
        <dbReference type="EMBL" id="DAG04030.1"/>
    </source>
</evidence>
<organism evidence="1">
    <name type="scientific">Myoviridae sp. ctbEa13</name>
    <dbReference type="NCBI Taxonomy" id="2825136"/>
    <lineage>
        <taxon>Viruses</taxon>
        <taxon>Duplodnaviria</taxon>
        <taxon>Heunggongvirae</taxon>
        <taxon>Uroviricota</taxon>
        <taxon>Caudoviricetes</taxon>
    </lineage>
</organism>
<accession>A0A8S5VBE4</accession>
<sequence length="54" mass="6254">MKPYCCYDKRVLCIYASSSGSCLCTACINQEVIENERALFEENIFLTKENENEH</sequence>
<dbReference type="EMBL" id="BK016237">
    <property type="protein sequence ID" value="DAG04030.1"/>
    <property type="molecule type" value="Genomic_DNA"/>
</dbReference>
<reference evidence="1" key="1">
    <citation type="journal article" date="2021" name="Proc. Natl. Acad. Sci. U.S.A.">
        <title>A Catalog of Tens of Thousands of Viruses from Human Metagenomes Reveals Hidden Associations with Chronic Diseases.</title>
        <authorList>
            <person name="Tisza M.J."/>
            <person name="Buck C.B."/>
        </authorList>
    </citation>
    <scope>NUCLEOTIDE SEQUENCE</scope>
    <source>
        <strain evidence="1">CtbEa13</strain>
    </source>
</reference>
<proteinExistence type="predicted"/>
<protein>
    <submittedName>
        <fullName evidence="1">Uncharacterized protein</fullName>
    </submittedName>
</protein>
<name>A0A8S5VBE4_9CAUD</name>
<dbReference type="PROSITE" id="PS51257">
    <property type="entry name" value="PROKAR_LIPOPROTEIN"/>
    <property type="match status" value="1"/>
</dbReference>